<dbReference type="GO" id="GO:0005886">
    <property type="term" value="C:plasma membrane"/>
    <property type="evidence" value="ECO:0007669"/>
    <property type="project" value="UniProtKB-SubCell"/>
</dbReference>
<evidence type="ECO:0000256" key="5">
    <source>
        <dbReference type="ARBA" id="ARBA00022692"/>
    </source>
</evidence>
<evidence type="ECO:0000256" key="6">
    <source>
        <dbReference type="ARBA" id="ARBA00022989"/>
    </source>
</evidence>
<comment type="caution">
    <text evidence="12">The sequence shown here is derived from an EMBL/GenBank/DDBJ whole genome shotgun (WGS) entry which is preliminary data.</text>
</comment>
<keyword evidence="10 11" id="KW-0807">Transducer</keyword>
<evidence type="ECO:0000256" key="10">
    <source>
        <dbReference type="ARBA" id="ARBA00023224"/>
    </source>
</evidence>
<keyword evidence="5" id="KW-0812">Transmembrane</keyword>
<name>A0A6G1AYC0_CROCR</name>
<keyword evidence="9 11" id="KW-0675">Receptor</keyword>
<keyword evidence="8" id="KW-0472">Membrane</keyword>
<keyword evidence="13" id="KW-1185">Reference proteome</keyword>
<comment type="subcellular location">
    <subcellularLocation>
        <location evidence="1 11">Cell membrane</location>
        <topology evidence="1 11">Multi-pass membrane protein</topology>
    </subcellularLocation>
</comment>
<comment type="similarity">
    <text evidence="2 11">Belongs to the G-protein coupled receptor 1 family.</text>
</comment>
<keyword evidence="7 11" id="KW-0297">G-protein coupled receptor</keyword>
<dbReference type="AlphaFoldDB" id="A0A6G1AYC0"/>
<feature type="non-terminal residue" evidence="12">
    <location>
        <position position="110"/>
    </location>
</feature>
<accession>A0A6G1AYC0</accession>
<evidence type="ECO:0000256" key="3">
    <source>
        <dbReference type="ARBA" id="ARBA00022475"/>
    </source>
</evidence>
<evidence type="ECO:0000313" key="13">
    <source>
        <dbReference type="Proteomes" id="UP000475037"/>
    </source>
</evidence>
<evidence type="ECO:0000256" key="9">
    <source>
        <dbReference type="ARBA" id="ARBA00023170"/>
    </source>
</evidence>
<keyword evidence="4 11" id="KW-0589">Pheromone response</keyword>
<evidence type="ECO:0000256" key="1">
    <source>
        <dbReference type="ARBA" id="ARBA00004651"/>
    </source>
</evidence>
<evidence type="ECO:0000256" key="4">
    <source>
        <dbReference type="ARBA" id="ARBA00022507"/>
    </source>
</evidence>
<protein>
    <recommendedName>
        <fullName evidence="11">Vomeronasal type-1 receptor</fullName>
    </recommendedName>
</protein>
<dbReference type="InterPro" id="IPR004072">
    <property type="entry name" value="Vmron_rcpt_1"/>
</dbReference>
<evidence type="ECO:0000313" key="12">
    <source>
        <dbReference type="EMBL" id="KAF0880839.1"/>
    </source>
</evidence>
<evidence type="ECO:0000256" key="7">
    <source>
        <dbReference type="ARBA" id="ARBA00023040"/>
    </source>
</evidence>
<dbReference type="EMBL" id="VOAJ01003097">
    <property type="protein sequence ID" value="KAF0880839.1"/>
    <property type="molecule type" value="Genomic_DNA"/>
</dbReference>
<reference evidence="12 13" key="1">
    <citation type="submission" date="2019-11" db="EMBL/GenBank/DDBJ databases">
        <authorList>
            <person name="Yang C."/>
            <person name="Li F."/>
        </authorList>
    </citation>
    <scope>NUCLEOTIDE SEQUENCE [LARGE SCALE GENOMIC DNA]</scope>
    <source>
        <strain evidence="12">KB4526</strain>
        <tissue evidence="12">Muscle</tissue>
    </source>
</reference>
<proteinExistence type="inferred from homology"/>
<keyword evidence="3 11" id="KW-1003">Cell membrane</keyword>
<organism evidence="12 13">
    <name type="scientific">Crocuta crocuta</name>
    <name type="common">Spotted hyena</name>
    <dbReference type="NCBI Taxonomy" id="9678"/>
    <lineage>
        <taxon>Eukaryota</taxon>
        <taxon>Metazoa</taxon>
        <taxon>Chordata</taxon>
        <taxon>Craniata</taxon>
        <taxon>Vertebrata</taxon>
        <taxon>Euteleostomi</taxon>
        <taxon>Mammalia</taxon>
        <taxon>Eutheria</taxon>
        <taxon>Laurasiatheria</taxon>
        <taxon>Carnivora</taxon>
        <taxon>Feliformia</taxon>
        <taxon>Hyaenidae</taxon>
        <taxon>Crocuta</taxon>
    </lineage>
</organism>
<dbReference type="Proteomes" id="UP000475037">
    <property type="component" value="Unassembled WGS sequence"/>
</dbReference>
<evidence type="ECO:0000256" key="8">
    <source>
        <dbReference type="ARBA" id="ARBA00023136"/>
    </source>
</evidence>
<keyword evidence="6" id="KW-1133">Transmembrane helix</keyword>
<dbReference type="Pfam" id="PF03402">
    <property type="entry name" value="V1R"/>
    <property type="match status" value="1"/>
</dbReference>
<dbReference type="GO" id="GO:0016503">
    <property type="term" value="F:pheromone receptor activity"/>
    <property type="evidence" value="ECO:0007669"/>
    <property type="project" value="InterPro"/>
</dbReference>
<dbReference type="PANTHER" id="PTHR24062">
    <property type="entry name" value="VOMERONASAL TYPE-1 RECEPTOR"/>
    <property type="match status" value="1"/>
</dbReference>
<sequence>MVFILCVHKPKGEHLYRNNISPRSSPEITATPRILVLGSTFVTFYTLSSTHCTFSLSLDYVDGSEQWSLNQSPLPRCQPFILWSDDHCVSRFFSLWEAKQNTFCPCQSFI</sequence>
<gene>
    <name evidence="12" type="primary">Vn1r4_1</name>
    <name evidence="12" type="ORF">FOF47_R00382</name>
</gene>
<dbReference type="GO" id="GO:0019236">
    <property type="term" value="P:response to pheromone"/>
    <property type="evidence" value="ECO:0007669"/>
    <property type="project" value="UniProtKB-KW"/>
</dbReference>
<evidence type="ECO:0000256" key="11">
    <source>
        <dbReference type="RuleBase" id="RU364061"/>
    </source>
</evidence>
<feature type="non-terminal residue" evidence="12">
    <location>
        <position position="1"/>
    </location>
</feature>
<evidence type="ECO:0000256" key="2">
    <source>
        <dbReference type="ARBA" id="ARBA00010663"/>
    </source>
</evidence>